<sequence>MVNSLTLPDSFNAHLYIDIKTIIRNYHENNSLLVRHSLIRLAMTKDGTERNVVLAIEALFPVLKDLDIGHLCESELAASFILPLIQALFSYENMSIKLQDVQTPFQTMALM</sequence>
<dbReference type="Proteomes" id="UP000242381">
    <property type="component" value="Unassembled WGS sequence"/>
</dbReference>
<reference evidence="1 2" key="1">
    <citation type="journal article" date="2016" name="Proc. Natl. Acad. Sci. U.S.A.">
        <title>Lipid metabolic changes in an early divergent fungus govern the establishment of a mutualistic symbiosis with endobacteria.</title>
        <authorList>
            <person name="Lastovetsky O.A."/>
            <person name="Gaspar M.L."/>
            <person name="Mondo S.J."/>
            <person name="LaButti K.M."/>
            <person name="Sandor L."/>
            <person name="Grigoriev I.V."/>
            <person name="Henry S.A."/>
            <person name="Pawlowska T.E."/>
        </authorList>
    </citation>
    <scope>NUCLEOTIDE SEQUENCE [LARGE SCALE GENOMIC DNA]</scope>
    <source>
        <strain evidence="1 2">ATCC 11559</strain>
    </source>
</reference>
<organism evidence="1 2">
    <name type="scientific">Rhizopus microsporus</name>
    <dbReference type="NCBI Taxonomy" id="58291"/>
    <lineage>
        <taxon>Eukaryota</taxon>
        <taxon>Fungi</taxon>
        <taxon>Fungi incertae sedis</taxon>
        <taxon>Mucoromycota</taxon>
        <taxon>Mucoromycotina</taxon>
        <taxon>Mucoromycetes</taxon>
        <taxon>Mucorales</taxon>
        <taxon>Mucorineae</taxon>
        <taxon>Rhizopodaceae</taxon>
        <taxon>Rhizopus</taxon>
    </lineage>
</organism>
<dbReference type="EMBL" id="KV921375">
    <property type="protein sequence ID" value="ORE16777.1"/>
    <property type="molecule type" value="Genomic_DNA"/>
</dbReference>
<protein>
    <submittedName>
        <fullName evidence="1">Uncharacterized protein</fullName>
    </submittedName>
</protein>
<evidence type="ECO:0000313" key="2">
    <source>
        <dbReference type="Proteomes" id="UP000242381"/>
    </source>
</evidence>
<evidence type="ECO:0000313" key="1">
    <source>
        <dbReference type="EMBL" id="ORE16777.1"/>
    </source>
</evidence>
<dbReference type="VEuPathDB" id="FungiDB:BCV72DRAFT_330837"/>
<name>A0A1X0RXP5_RHIZD</name>
<gene>
    <name evidence="1" type="ORF">BCV71DRAFT_271087</name>
</gene>
<proteinExistence type="predicted"/>
<dbReference type="AlphaFoldDB" id="A0A1X0RXP5"/>
<accession>A0A1X0RXP5</accession>